<evidence type="ECO:0000256" key="2">
    <source>
        <dbReference type="SAM" id="SignalP"/>
    </source>
</evidence>
<evidence type="ECO:0000313" key="3">
    <source>
        <dbReference type="EMBL" id="KAH3800048.1"/>
    </source>
</evidence>
<dbReference type="AlphaFoldDB" id="A0A9D4FJL1"/>
<keyword evidence="1" id="KW-1015">Disulfide bond</keyword>
<proteinExistence type="predicted"/>
<reference evidence="3" key="2">
    <citation type="submission" date="2020-11" db="EMBL/GenBank/DDBJ databases">
        <authorList>
            <person name="McCartney M.A."/>
            <person name="Auch B."/>
            <person name="Kono T."/>
            <person name="Mallez S."/>
            <person name="Becker A."/>
            <person name="Gohl D.M."/>
            <person name="Silverstein K.A.T."/>
            <person name="Koren S."/>
            <person name="Bechman K.B."/>
            <person name="Herman A."/>
            <person name="Abrahante J.E."/>
            <person name="Garbe J."/>
        </authorList>
    </citation>
    <scope>NUCLEOTIDE SEQUENCE</scope>
    <source>
        <strain evidence="3">Duluth1</strain>
        <tissue evidence="3">Whole animal</tissue>
    </source>
</reference>
<evidence type="ECO:0000313" key="4">
    <source>
        <dbReference type="Proteomes" id="UP000828390"/>
    </source>
</evidence>
<gene>
    <name evidence="3" type="ORF">DPMN_153673</name>
</gene>
<evidence type="ECO:0008006" key="5">
    <source>
        <dbReference type="Google" id="ProtNLM"/>
    </source>
</evidence>
<name>A0A9D4FJL1_DREPO</name>
<dbReference type="EMBL" id="JAIWYP010000007">
    <property type="protein sequence ID" value="KAH3800048.1"/>
    <property type="molecule type" value="Genomic_DNA"/>
</dbReference>
<evidence type="ECO:0000256" key="1">
    <source>
        <dbReference type="ARBA" id="ARBA00023157"/>
    </source>
</evidence>
<keyword evidence="2" id="KW-0732">Signal</keyword>
<dbReference type="InterPro" id="IPR035976">
    <property type="entry name" value="Sushi/SCR/CCP_sf"/>
</dbReference>
<comment type="caution">
    <text evidence="3">The sequence shown here is derived from an EMBL/GenBank/DDBJ whole genome shotgun (WGS) entry which is preliminary data.</text>
</comment>
<accession>A0A9D4FJL1</accession>
<sequence length="71" mass="7969">MTMIVALCIIYWTLVALVSTEQEPQCPEIALGNGIVTYFGGREIYTFAFFTCNEGFELGSVTYTECELNQK</sequence>
<feature type="chain" id="PRO_5038887689" description="Sushi domain-containing protein" evidence="2">
    <location>
        <begin position="21"/>
        <end position="71"/>
    </location>
</feature>
<reference evidence="3" key="1">
    <citation type="journal article" date="2019" name="bioRxiv">
        <title>The Genome of the Zebra Mussel, Dreissena polymorpha: A Resource for Invasive Species Research.</title>
        <authorList>
            <person name="McCartney M.A."/>
            <person name="Auch B."/>
            <person name="Kono T."/>
            <person name="Mallez S."/>
            <person name="Zhang Y."/>
            <person name="Obille A."/>
            <person name="Becker A."/>
            <person name="Abrahante J.E."/>
            <person name="Garbe J."/>
            <person name="Badalamenti J.P."/>
            <person name="Herman A."/>
            <person name="Mangelson H."/>
            <person name="Liachko I."/>
            <person name="Sullivan S."/>
            <person name="Sone E.D."/>
            <person name="Koren S."/>
            <person name="Silverstein K.A.T."/>
            <person name="Beckman K.B."/>
            <person name="Gohl D.M."/>
        </authorList>
    </citation>
    <scope>NUCLEOTIDE SEQUENCE</scope>
    <source>
        <strain evidence="3">Duluth1</strain>
        <tissue evidence="3">Whole animal</tissue>
    </source>
</reference>
<dbReference type="Proteomes" id="UP000828390">
    <property type="component" value="Unassembled WGS sequence"/>
</dbReference>
<feature type="signal peptide" evidence="2">
    <location>
        <begin position="1"/>
        <end position="20"/>
    </location>
</feature>
<keyword evidence="4" id="KW-1185">Reference proteome</keyword>
<protein>
    <recommendedName>
        <fullName evidence="5">Sushi domain-containing protein</fullName>
    </recommendedName>
</protein>
<organism evidence="3 4">
    <name type="scientific">Dreissena polymorpha</name>
    <name type="common">Zebra mussel</name>
    <name type="synonym">Mytilus polymorpha</name>
    <dbReference type="NCBI Taxonomy" id="45954"/>
    <lineage>
        <taxon>Eukaryota</taxon>
        <taxon>Metazoa</taxon>
        <taxon>Spiralia</taxon>
        <taxon>Lophotrochozoa</taxon>
        <taxon>Mollusca</taxon>
        <taxon>Bivalvia</taxon>
        <taxon>Autobranchia</taxon>
        <taxon>Heteroconchia</taxon>
        <taxon>Euheterodonta</taxon>
        <taxon>Imparidentia</taxon>
        <taxon>Neoheterodontei</taxon>
        <taxon>Myida</taxon>
        <taxon>Dreissenoidea</taxon>
        <taxon>Dreissenidae</taxon>
        <taxon>Dreissena</taxon>
    </lineage>
</organism>
<dbReference type="SUPFAM" id="SSF57535">
    <property type="entry name" value="Complement control module/SCR domain"/>
    <property type="match status" value="1"/>
</dbReference>